<dbReference type="Gene3D" id="3.30.450.180">
    <property type="match status" value="1"/>
</dbReference>
<dbReference type="InterPro" id="IPR010982">
    <property type="entry name" value="Lambda_DNA-bd_dom_sf"/>
</dbReference>
<dbReference type="InterPro" id="IPR001387">
    <property type="entry name" value="Cro/C1-type_HTH"/>
</dbReference>
<dbReference type="KEGG" id="smao:CAG99_26895"/>
<dbReference type="SUPFAM" id="SSF47413">
    <property type="entry name" value="lambda repressor-like DNA-binding domains"/>
    <property type="match status" value="1"/>
</dbReference>
<gene>
    <name evidence="3" type="ORF">CAG99_26895</name>
</gene>
<dbReference type="PROSITE" id="PS50943">
    <property type="entry name" value="HTH_CROC1"/>
    <property type="match status" value="1"/>
</dbReference>
<feature type="compositionally biased region" description="Basic and acidic residues" evidence="1">
    <location>
        <begin position="310"/>
        <end position="333"/>
    </location>
</feature>
<dbReference type="AlphaFoldDB" id="A0A1W7D6K8"/>
<feature type="region of interest" description="Disordered" evidence="1">
    <location>
        <begin position="302"/>
        <end position="333"/>
    </location>
</feature>
<evidence type="ECO:0000256" key="1">
    <source>
        <dbReference type="SAM" id="MobiDB-lite"/>
    </source>
</evidence>
<dbReference type="PANTHER" id="PTHR35010">
    <property type="entry name" value="BLL4672 PROTEIN-RELATED"/>
    <property type="match status" value="1"/>
</dbReference>
<evidence type="ECO:0000259" key="2">
    <source>
        <dbReference type="PROSITE" id="PS50943"/>
    </source>
</evidence>
<keyword evidence="4" id="KW-1185">Reference proteome</keyword>
<dbReference type="SMART" id="SM00530">
    <property type="entry name" value="HTH_XRE"/>
    <property type="match status" value="1"/>
</dbReference>
<name>A0A1W7D6K8_9ACTN</name>
<dbReference type="PANTHER" id="PTHR35010:SF2">
    <property type="entry name" value="BLL4672 PROTEIN"/>
    <property type="match status" value="1"/>
</dbReference>
<sequence length="333" mass="36382">MTAAGPRARRGHPGAPRPAADRIYGGVMSTKDEVREFLISRRANVSPEQAGLTGVGGERRVPGLRREEVAMIAGVSPDYYTRLERGNIRGASESVLNAIARALQLNDVEREYLFDLARTAPAPARSRGERPALRSVRASVQRVLDNLTLPALVHNANQDLIAANLMGRALYAPHYDTPHQPNIARFVFLDPRAPDYYVDWPLARRTTAAVMRLEAGRDPLNGELTALIGELSTRSPLFRTDWADHDVHAHRTGVKSFRHPEVGPLDVSFDVFEMPGEAGLQIVTYSPAPGTRSADAFALLASWAATQEPDGGRPDDAPEGREASPDEAPRPPR</sequence>
<reference evidence="3 4" key="1">
    <citation type="submission" date="2017-05" db="EMBL/GenBank/DDBJ databases">
        <title>Complete genome sequence of Streptomyces sp. SCSIO 03032 revealed the diverse biosynthetic pathways for its bioactive secondary metabolites.</title>
        <authorList>
            <person name="Ma L."/>
            <person name="Zhu Y."/>
            <person name="Zhang W."/>
            <person name="Zhang G."/>
            <person name="Tian X."/>
            <person name="Zhang S."/>
            <person name="Zhang C."/>
        </authorList>
    </citation>
    <scope>NUCLEOTIDE SEQUENCE [LARGE SCALE GENOMIC DNA]</scope>
    <source>
        <strain evidence="3 4">SCSIO 03032</strain>
    </source>
</reference>
<feature type="region of interest" description="Disordered" evidence="1">
    <location>
        <begin position="1"/>
        <end position="22"/>
    </location>
</feature>
<dbReference type="Pfam" id="PF17765">
    <property type="entry name" value="MLTR_LBD"/>
    <property type="match status" value="1"/>
</dbReference>
<accession>A0A1W7D6K8</accession>
<dbReference type="InterPro" id="IPR041413">
    <property type="entry name" value="MLTR_LBD"/>
</dbReference>
<evidence type="ECO:0000313" key="3">
    <source>
        <dbReference type="EMBL" id="ARQ72676.1"/>
    </source>
</evidence>
<dbReference type="Proteomes" id="UP000194218">
    <property type="component" value="Chromosome"/>
</dbReference>
<protein>
    <submittedName>
        <fullName evidence="3">Transcriptional regulator</fullName>
    </submittedName>
</protein>
<organism evidence="3 4">
    <name type="scientific">Streptomyces marincola</name>
    <dbReference type="NCBI Taxonomy" id="2878388"/>
    <lineage>
        <taxon>Bacteria</taxon>
        <taxon>Bacillati</taxon>
        <taxon>Actinomycetota</taxon>
        <taxon>Actinomycetes</taxon>
        <taxon>Kitasatosporales</taxon>
        <taxon>Streptomycetaceae</taxon>
        <taxon>Streptomyces</taxon>
    </lineage>
</organism>
<proteinExistence type="predicted"/>
<dbReference type="CDD" id="cd00093">
    <property type="entry name" value="HTH_XRE"/>
    <property type="match status" value="1"/>
</dbReference>
<dbReference type="Pfam" id="PF13560">
    <property type="entry name" value="HTH_31"/>
    <property type="match status" value="1"/>
</dbReference>
<feature type="domain" description="HTH cro/C1-type" evidence="2">
    <location>
        <begin position="63"/>
        <end position="113"/>
    </location>
</feature>
<dbReference type="GO" id="GO:0003677">
    <property type="term" value="F:DNA binding"/>
    <property type="evidence" value="ECO:0007669"/>
    <property type="project" value="InterPro"/>
</dbReference>
<evidence type="ECO:0000313" key="4">
    <source>
        <dbReference type="Proteomes" id="UP000194218"/>
    </source>
</evidence>
<dbReference type="EMBL" id="CP021121">
    <property type="protein sequence ID" value="ARQ72676.1"/>
    <property type="molecule type" value="Genomic_DNA"/>
</dbReference>
<dbReference type="Gene3D" id="1.10.260.40">
    <property type="entry name" value="lambda repressor-like DNA-binding domains"/>
    <property type="match status" value="1"/>
</dbReference>